<proteinExistence type="predicted"/>
<organism evidence="2 3">
    <name type="scientific">Digitaria exilis</name>
    <dbReference type="NCBI Taxonomy" id="1010633"/>
    <lineage>
        <taxon>Eukaryota</taxon>
        <taxon>Viridiplantae</taxon>
        <taxon>Streptophyta</taxon>
        <taxon>Embryophyta</taxon>
        <taxon>Tracheophyta</taxon>
        <taxon>Spermatophyta</taxon>
        <taxon>Magnoliopsida</taxon>
        <taxon>Liliopsida</taxon>
        <taxon>Poales</taxon>
        <taxon>Poaceae</taxon>
        <taxon>PACMAD clade</taxon>
        <taxon>Panicoideae</taxon>
        <taxon>Panicodae</taxon>
        <taxon>Paniceae</taxon>
        <taxon>Anthephorinae</taxon>
        <taxon>Digitaria</taxon>
    </lineage>
</organism>
<dbReference type="EMBL" id="JACEFO010001882">
    <property type="protein sequence ID" value="KAF8696284.1"/>
    <property type="molecule type" value="Genomic_DNA"/>
</dbReference>
<dbReference type="Proteomes" id="UP000636709">
    <property type="component" value="Unassembled WGS sequence"/>
</dbReference>
<dbReference type="GO" id="GO:0071944">
    <property type="term" value="C:cell periphery"/>
    <property type="evidence" value="ECO:0007669"/>
    <property type="project" value="TreeGrafter"/>
</dbReference>
<reference evidence="2" key="1">
    <citation type="submission" date="2020-07" db="EMBL/GenBank/DDBJ databases">
        <title>Genome sequence and genetic diversity analysis of an under-domesticated orphan crop, white fonio (Digitaria exilis).</title>
        <authorList>
            <person name="Bennetzen J.L."/>
            <person name="Chen S."/>
            <person name="Ma X."/>
            <person name="Wang X."/>
            <person name="Yssel A.E.J."/>
            <person name="Chaluvadi S.R."/>
            <person name="Johnson M."/>
            <person name="Gangashetty P."/>
            <person name="Hamidou F."/>
            <person name="Sanogo M.D."/>
            <person name="Zwaenepoel A."/>
            <person name="Wallace J."/>
            <person name="Van De Peer Y."/>
            <person name="Van Deynze A."/>
        </authorList>
    </citation>
    <scope>NUCLEOTIDE SEQUENCE</scope>
    <source>
        <tissue evidence="2">Leaves</tissue>
    </source>
</reference>
<dbReference type="AlphaFoldDB" id="A0A835BF57"/>
<accession>A0A835BF57</accession>
<dbReference type="Pfam" id="PF01190">
    <property type="entry name" value="Pollen_Ole_e_1"/>
    <property type="match status" value="1"/>
</dbReference>
<evidence type="ECO:0000313" key="3">
    <source>
        <dbReference type="Proteomes" id="UP000636709"/>
    </source>
</evidence>
<dbReference type="OrthoDB" id="665669at2759"/>
<name>A0A835BF57_9POAL</name>
<dbReference type="PANTHER" id="PTHR33470">
    <property type="entry name" value="OS01G0164075 PROTEIN"/>
    <property type="match status" value="1"/>
</dbReference>
<dbReference type="PANTHER" id="PTHR33470:SF52">
    <property type="entry name" value="OS01G0725900 PROTEIN"/>
    <property type="match status" value="1"/>
</dbReference>
<keyword evidence="1" id="KW-0732">Signal</keyword>
<gene>
    <name evidence="2" type="ORF">HU200_037188</name>
</gene>
<keyword evidence="3" id="KW-1185">Reference proteome</keyword>
<protein>
    <submittedName>
        <fullName evidence="2">Uncharacterized protein</fullName>
    </submittedName>
</protein>
<comment type="caution">
    <text evidence="2">The sequence shown here is derived from an EMBL/GenBank/DDBJ whole genome shotgun (WGS) entry which is preliminary data.</text>
</comment>
<sequence length="190" mass="20616">MIATRPPQHSFLLRHLVRSVAMAAPFLARSSLLALAILTVGSQLPSRGSAMGMPRPQPNLNFTIGVEGVVWCKGCRYHGYIPSRDASPLRNASALLRCRNGRRAMSVWSATNSRGYFLIQTGAQAAPFTSRHCKVYVPRSPASGCRVAVSPGRNKGLPLRFRAFVTRPGGVQGRYAAGSFTFAPQDRSKC</sequence>
<evidence type="ECO:0000256" key="1">
    <source>
        <dbReference type="ARBA" id="ARBA00022729"/>
    </source>
</evidence>
<evidence type="ECO:0000313" key="2">
    <source>
        <dbReference type="EMBL" id="KAF8696284.1"/>
    </source>
</evidence>